<dbReference type="PROSITE" id="PS50888">
    <property type="entry name" value="BHLH"/>
    <property type="match status" value="1"/>
</dbReference>
<evidence type="ECO:0000256" key="6">
    <source>
        <dbReference type="ARBA" id="ARBA00023242"/>
    </source>
</evidence>
<name>A0A5P9Q3E6_ALLCE</name>
<evidence type="ECO:0000256" key="1">
    <source>
        <dbReference type="ARBA" id="ARBA00004123"/>
    </source>
</evidence>
<dbReference type="Pfam" id="PF14215">
    <property type="entry name" value="bHLH-MYC_N"/>
    <property type="match status" value="1"/>
</dbReference>
<gene>
    <name evidence="8" type="primary">B1</name>
</gene>
<comment type="subcellular location">
    <subcellularLocation>
        <location evidence="1">Nucleus</location>
    </subcellularLocation>
</comment>
<keyword evidence="3" id="KW-0805">Transcription regulation</keyword>
<organism evidence="8">
    <name type="scientific">Allium cepa</name>
    <name type="common">Onion</name>
    <dbReference type="NCBI Taxonomy" id="4679"/>
    <lineage>
        <taxon>Eukaryota</taxon>
        <taxon>Viridiplantae</taxon>
        <taxon>Streptophyta</taxon>
        <taxon>Embryophyta</taxon>
        <taxon>Tracheophyta</taxon>
        <taxon>Spermatophyta</taxon>
        <taxon>Magnoliopsida</taxon>
        <taxon>Liliopsida</taxon>
        <taxon>Asparagales</taxon>
        <taxon>Amaryllidaceae</taxon>
        <taxon>Allioideae</taxon>
        <taxon>Allieae</taxon>
        <taxon>Allium</taxon>
    </lineage>
</organism>
<sequence>MEKVAQIPEKKLKEQLAAAVENLQWSYAIFWSSSITQPKVLSWCNGYYNGDIKTRKITNQLATEFKEEVPGLQRNEQLRELYEYLSTDNNDNSQQTRRPSTSLSPEDLTSTEWYYLVCMSFTFGQGEGLPGRVLESNRYAWVSGAQFVERKTFSRSILAKSASIQTVVCIPVLDGVLEFGTTKFVLEDPNLIQQIMEMFWERPCQVYSEHSSSNSWIVEKDELEENLDNIFNDALQNPLTLDKHDFNHDNMAPFSFDFPFRLNKNNEQMQEIQIASSNSSSFNGSFKISILNDCIQSENLENLVDSNRYKKTLSAILKNSKGLNSSSGFPIGSRSSSFTTWRRNLSVNNKVGRVSQKMLKKILIYSSWFTEECDRRNKASKQEKENVGISHVLSERRRREKLNENFLVLRSLLPSMCKVDKASILDYAIEYLKELEKRVTELESCKNTVEVQARERQNKTKRTSDNFRNNLNKNANKRKACDMVESEGACIDVNVIEKEVMIELKCTWRDSLLLEIFNVIDELELETQSVLSSNVNGILALTLKAKCRNSTIVSPGTVEVALCSITGKH</sequence>
<dbReference type="InterPro" id="IPR054502">
    <property type="entry name" value="bHLH-TF_ACT-like_plant"/>
</dbReference>
<evidence type="ECO:0000313" key="8">
    <source>
        <dbReference type="EMBL" id="QFU95050.1"/>
    </source>
</evidence>
<proteinExistence type="evidence at transcript level"/>
<dbReference type="Pfam" id="PF00010">
    <property type="entry name" value="HLH"/>
    <property type="match status" value="1"/>
</dbReference>
<feature type="domain" description="BHLH" evidence="7">
    <location>
        <begin position="386"/>
        <end position="435"/>
    </location>
</feature>
<comment type="similarity">
    <text evidence="2">Belongs to the bHLH protein family.</text>
</comment>
<dbReference type="EMBL" id="MK636836">
    <property type="protein sequence ID" value="QFU95050.1"/>
    <property type="molecule type" value="mRNA"/>
</dbReference>
<dbReference type="SUPFAM" id="SSF47459">
    <property type="entry name" value="HLH, helix-loop-helix DNA-binding domain"/>
    <property type="match status" value="1"/>
</dbReference>
<evidence type="ECO:0000256" key="2">
    <source>
        <dbReference type="ARBA" id="ARBA00005510"/>
    </source>
</evidence>
<evidence type="ECO:0000256" key="3">
    <source>
        <dbReference type="ARBA" id="ARBA00023015"/>
    </source>
</evidence>
<evidence type="ECO:0000256" key="4">
    <source>
        <dbReference type="ARBA" id="ARBA00023159"/>
    </source>
</evidence>
<evidence type="ECO:0000256" key="5">
    <source>
        <dbReference type="ARBA" id="ARBA00023163"/>
    </source>
</evidence>
<dbReference type="PANTHER" id="PTHR46266:SF3">
    <property type="entry name" value="TRANSCRIPTION FACTOR EGL1"/>
    <property type="match status" value="1"/>
</dbReference>
<accession>A0A5P9Q3E6</accession>
<dbReference type="InterPro" id="IPR036638">
    <property type="entry name" value="HLH_DNA-bd_sf"/>
</dbReference>
<dbReference type="AlphaFoldDB" id="A0A5P9Q3E6"/>
<dbReference type="InterPro" id="IPR011598">
    <property type="entry name" value="bHLH_dom"/>
</dbReference>
<dbReference type="GO" id="GO:0005634">
    <property type="term" value="C:nucleus"/>
    <property type="evidence" value="ECO:0007669"/>
    <property type="project" value="UniProtKB-SubCell"/>
</dbReference>
<dbReference type="Gene3D" id="4.10.280.10">
    <property type="entry name" value="Helix-loop-helix DNA-binding domain"/>
    <property type="match status" value="1"/>
</dbReference>
<reference evidence="8" key="1">
    <citation type="journal article" date="2019" name="Theor. Appl. Genet.">
        <title>Transposition of a non-autonomous DNA transposon in the gene coding for a bHLH transcription factor results in a white bulb color of onions (Allium cepa L.).</title>
        <authorList>
            <person name="Jo C."/>
            <person name="Kim S."/>
        </authorList>
    </citation>
    <scope>NUCLEOTIDE SEQUENCE</scope>
</reference>
<dbReference type="PANTHER" id="PTHR46266">
    <property type="entry name" value="TRANSCRIPTION FACTOR TT8"/>
    <property type="match status" value="1"/>
</dbReference>
<dbReference type="SMART" id="SM00353">
    <property type="entry name" value="HLH"/>
    <property type="match status" value="1"/>
</dbReference>
<keyword evidence="5" id="KW-0804">Transcription</keyword>
<dbReference type="Pfam" id="PF22754">
    <property type="entry name" value="bHLH-TF_ACT-like_plant"/>
    <property type="match status" value="1"/>
</dbReference>
<protein>
    <submittedName>
        <fullName evidence="8">BHLH transcription factor</fullName>
    </submittedName>
</protein>
<dbReference type="GO" id="GO:0046983">
    <property type="term" value="F:protein dimerization activity"/>
    <property type="evidence" value="ECO:0007669"/>
    <property type="project" value="InterPro"/>
</dbReference>
<keyword evidence="6" id="KW-0539">Nucleus</keyword>
<keyword evidence="4" id="KW-0010">Activator</keyword>
<evidence type="ECO:0000259" key="7">
    <source>
        <dbReference type="PROSITE" id="PS50888"/>
    </source>
</evidence>
<dbReference type="InterPro" id="IPR025610">
    <property type="entry name" value="MYC/MYB_N"/>
</dbReference>